<dbReference type="InterPro" id="IPR036237">
    <property type="entry name" value="Xyl_isomerase-like_sf"/>
</dbReference>
<dbReference type="PANTHER" id="PTHR12110:SF41">
    <property type="entry name" value="INOSOSE DEHYDRATASE"/>
    <property type="match status" value="1"/>
</dbReference>
<proteinExistence type="predicted"/>
<dbReference type="PANTHER" id="PTHR12110">
    <property type="entry name" value="HYDROXYPYRUVATE ISOMERASE"/>
    <property type="match status" value="1"/>
</dbReference>
<evidence type="ECO:0008006" key="3">
    <source>
        <dbReference type="Google" id="ProtNLM"/>
    </source>
</evidence>
<dbReference type="RefSeq" id="WP_142463822.1">
    <property type="nucleotide sequence ID" value="NZ_CABGGU010000013.1"/>
</dbReference>
<gene>
    <name evidence="1" type="ORF">SB6408_01959</name>
</gene>
<dbReference type="Proteomes" id="UP000318370">
    <property type="component" value="Unassembled WGS sequence"/>
</dbReference>
<dbReference type="AlphaFoldDB" id="A0A564H9U5"/>
<dbReference type="InterPro" id="IPR050312">
    <property type="entry name" value="IolE/XylAMocC-like"/>
</dbReference>
<name>A0A564H9U5_9ENTR</name>
<reference evidence="1 2" key="1">
    <citation type="submission" date="2019-07" db="EMBL/GenBank/DDBJ databases">
        <authorList>
            <person name="Brisse S."/>
            <person name="Rodrigues C."/>
            <person name="Thorpe H."/>
        </authorList>
    </citation>
    <scope>NUCLEOTIDE SEQUENCE [LARGE SCALE GENOMIC DNA]</scope>
    <source>
        <strain evidence="1">SB6408</strain>
    </source>
</reference>
<organism evidence="1 2">
    <name type="scientific">Klebsiella spallanzanii</name>
    <dbReference type="NCBI Taxonomy" id="2587528"/>
    <lineage>
        <taxon>Bacteria</taxon>
        <taxon>Pseudomonadati</taxon>
        <taxon>Pseudomonadota</taxon>
        <taxon>Gammaproteobacteria</taxon>
        <taxon>Enterobacterales</taxon>
        <taxon>Enterobacteriaceae</taxon>
        <taxon>Klebsiella/Raoultella group</taxon>
        <taxon>Klebsiella</taxon>
    </lineage>
</organism>
<evidence type="ECO:0000313" key="2">
    <source>
        <dbReference type="Proteomes" id="UP000318370"/>
    </source>
</evidence>
<evidence type="ECO:0000313" key="1">
    <source>
        <dbReference type="EMBL" id="VUT01595.1"/>
    </source>
</evidence>
<sequence>MNSGKFAVQLYTLRHALTEDFAGTLREVKKMGWQAVQIDGLRGHSAEEVSAALHETGLKVAGMHISPQRMVNDLDAVVYEGLLFGTKTMFCHYLEPERQNEAGYREIKSQLLAVADKLAPLGWRVGYHNHEFEFQSQVDGIIAHDYLMAPENNRCLYPEIDTYWVKYAGFDPLNCIEKYPYRIPVLHLKDIYDDPALGYPESLAEIGRGSIDFLPILQWGERYGVQYYAVEQDICPGNPLDSLAISLENLLRLAEKCA</sequence>
<dbReference type="SUPFAM" id="SSF51658">
    <property type="entry name" value="Xylose isomerase-like"/>
    <property type="match status" value="1"/>
</dbReference>
<protein>
    <recommendedName>
        <fullName evidence="3">Sugar phosphate isomerase/epimerase</fullName>
    </recommendedName>
</protein>
<dbReference type="EMBL" id="CABGHF010000045">
    <property type="protein sequence ID" value="VUT01595.1"/>
    <property type="molecule type" value="Genomic_DNA"/>
</dbReference>
<dbReference type="Gene3D" id="3.20.20.150">
    <property type="entry name" value="Divalent-metal-dependent TIM barrel enzymes"/>
    <property type="match status" value="1"/>
</dbReference>
<accession>A0A564H9U5</accession>